<organism evidence="2 3">
    <name type="scientific">Ensete ventricosum</name>
    <name type="common">Abyssinian banana</name>
    <name type="synonym">Musa ensete</name>
    <dbReference type="NCBI Taxonomy" id="4639"/>
    <lineage>
        <taxon>Eukaryota</taxon>
        <taxon>Viridiplantae</taxon>
        <taxon>Streptophyta</taxon>
        <taxon>Embryophyta</taxon>
        <taxon>Tracheophyta</taxon>
        <taxon>Spermatophyta</taxon>
        <taxon>Magnoliopsida</taxon>
        <taxon>Liliopsida</taxon>
        <taxon>Zingiberales</taxon>
        <taxon>Musaceae</taxon>
        <taxon>Ensete</taxon>
    </lineage>
</organism>
<feature type="compositionally biased region" description="Basic and acidic residues" evidence="1">
    <location>
        <begin position="71"/>
        <end position="85"/>
    </location>
</feature>
<evidence type="ECO:0000256" key="1">
    <source>
        <dbReference type="SAM" id="MobiDB-lite"/>
    </source>
</evidence>
<dbReference type="EMBL" id="AMZH03005494">
    <property type="protein sequence ID" value="RRT66263.1"/>
    <property type="molecule type" value="Genomic_DNA"/>
</dbReference>
<comment type="caution">
    <text evidence="2">The sequence shown here is derived from an EMBL/GenBank/DDBJ whole genome shotgun (WGS) entry which is preliminary data.</text>
</comment>
<sequence>SFVPGDLTVLVAYHAVIPFHHARRPYGFYCRDPNDAASARPRNIQKQNKGSSCVPESRSLRPSPRPLRLLSSDRERDRDAEIDRSLHPLTSNPWVTWISARFLSSLSP</sequence>
<dbReference type="AlphaFoldDB" id="A0A426ZQG3"/>
<feature type="region of interest" description="Disordered" evidence="1">
    <location>
        <begin position="37"/>
        <end position="85"/>
    </location>
</feature>
<evidence type="ECO:0000313" key="2">
    <source>
        <dbReference type="EMBL" id="RRT66263.1"/>
    </source>
</evidence>
<accession>A0A426ZQG3</accession>
<evidence type="ECO:0000313" key="3">
    <source>
        <dbReference type="Proteomes" id="UP000287651"/>
    </source>
</evidence>
<proteinExistence type="predicted"/>
<gene>
    <name evidence="2" type="ORF">B296_00040361</name>
</gene>
<feature type="compositionally biased region" description="Low complexity" evidence="1">
    <location>
        <begin position="55"/>
        <end position="70"/>
    </location>
</feature>
<reference evidence="2 3" key="1">
    <citation type="journal article" date="2014" name="Agronomy (Basel)">
        <title>A Draft Genome Sequence for Ensete ventricosum, the Drought-Tolerant Tree Against Hunger.</title>
        <authorList>
            <person name="Harrison J."/>
            <person name="Moore K.A."/>
            <person name="Paszkiewicz K."/>
            <person name="Jones T."/>
            <person name="Grant M."/>
            <person name="Ambacheew D."/>
            <person name="Muzemil S."/>
            <person name="Studholme D.J."/>
        </authorList>
    </citation>
    <scope>NUCLEOTIDE SEQUENCE [LARGE SCALE GENOMIC DNA]</scope>
</reference>
<name>A0A426ZQG3_ENSVE</name>
<feature type="non-terminal residue" evidence="2">
    <location>
        <position position="1"/>
    </location>
</feature>
<protein>
    <submittedName>
        <fullName evidence="2">Uncharacterized protein</fullName>
    </submittedName>
</protein>
<dbReference type="Proteomes" id="UP000287651">
    <property type="component" value="Unassembled WGS sequence"/>
</dbReference>